<dbReference type="Proteomes" id="UP000015105">
    <property type="component" value="Chromosome 6D"/>
</dbReference>
<proteinExistence type="predicted"/>
<dbReference type="EnsemblPlants" id="AET6Gv20470600.30">
    <property type="protein sequence ID" value="AET6Gv20470600.30"/>
    <property type="gene ID" value="AET6Gv20470600"/>
</dbReference>
<evidence type="ECO:0000313" key="1">
    <source>
        <dbReference type="EnsemblPlants" id="AET6Gv20470600.30"/>
    </source>
</evidence>
<accession>A0A453NT68</accession>
<organism evidence="1 2">
    <name type="scientific">Aegilops tauschii subsp. strangulata</name>
    <name type="common">Goatgrass</name>
    <dbReference type="NCBI Taxonomy" id="200361"/>
    <lineage>
        <taxon>Eukaryota</taxon>
        <taxon>Viridiplantae</taxon>
        <taxon>Streptophyta</taxon>
        <taxon>Embryophyta</taxon>
        <taxon>Tracheophyta</taxon>
        <taxon>Spermatophyta</taxon>
        <taxon>Magnoliopsida</taxon>
        <taxon>Liliopsida</taxon>
        <taxon>Poales</taxon>
        <taxon>Poaceae</taxon>
        <taxon>BOP clade</taxon>
        <taxon>Pooideae</taxon>
        <taxon>Triticodae</taxon>
        <taxon>Triticeae</taxon>
        <taxon>Triticinae</taxon>
        <taxon>Aegilops</taxon>
    </lineage>
</organism>
<reference evidence="1" key="5">
    <citation type="journal article" date="2021" name="G3 (Bethesda)">
        <title>Aegilops tauschii genome assembly Aet v5.0 features greater sequence contiguity and improved annotation.</title>
        <authorList>
            <person name="Wang L."/>
            <person name="Zhu T."/>
            <person name="Rodriguez J.C."/>
            <person name="Deal K.R."/>
            <person name="Dubcovsky J."/>
            <person name="McGuire P.E."/>
            <person name="Lux T."/>
            <person name="Spannagl M."/>
            <person name="Mayer K.F.X."/>
            <person name="Baldrich P."/>
            <person name="Meyers B.C."/>
            <person name="Huo N."/>
            <person name="Gu Y.Q."/>
            <person name="Zhou H."/>
            <person name="Devos K.M."/>
            <person name="Bennetzen J.L."/>
            <person name="Unver T."/>
            <person name="Budak H."/>
            <person name="Gulick P.J."/>
            <person name="Galiba G."/>
            <person name="Kalapos B."/>
            <person name="Nelson D.R."/>
            <person name="Li P."/>
            <person name="You F.M."/>
            <person name="Luo M.C."/>
            <person name="Dvorak J."/>
        </authorList>
    </citation>
    <scope>NUCLEOTIDE SEQUENCE [LARGE SCALE GENOMIC DNA]</scope>
    <source>
        <strain evidence="1">cv. AL8/78</strain>
    </source>
</reference>
<keyword evidence="2" id="KW-1185">Reference proteome</keyword>
<name>A0A453NT68_AEGTS</name>
<dbReference type="AlphaFoldDB" id="A0A453NT68"/>
<reference evidence="2" key="1">
    <citation type="journal article" date="2014" name="Science">
        <title>Ancient hybridizations among the ancestral genomes of bread wheat.</title>
        <authorList>
            <consortium name="International Wheat Genome Sequencing Consortium,"/>
            <person name="Marcussen T."/>
            <person name="Sandve S.R."/>
            <person name="Heier L."/>
            <person name="Spannagl M."/>
            <person name="Pfeifer M."/>
            <person name="Jakobsen K.S."/>
            <person name="Wulff B.B."/>
            <person name="Steuernagel B."/>
            <person name="Mayer K.F."/>
            <person name="Olsen O.A."/>
        </authorList>
    </citation>
    <scope>NUCLEOTIDE SEQUENCE [LARGE SCALE GENOMIC DNA]</scope>
    <source>
        <strain evidence="2">cv. AL8/78</strain>
    </source>
</reference>
<reference evidence="2" key="2">
    <citation type="journal article" date="2017" name="Nat. Plants">
        <title>The Aegilops tauschii genome reveals multiple impacts of transposons.</title>
        <authorList>
            <person name="Zhao G."/>
            <person name="Zou C."/>
            <person name="Li K."/>
            <person name="Wang K."/>
            <person name="Li T."/>
            <person name="Gao L."/>
            <person name="Zhang X."/>
            <person name="Wang H."/>
            <person name="Yang Z."/>
            <person name="Liu X."/>
            <person name="Jiang W."/>
            <person name="Mao L."/>
            <person name="Kong X."/>
            <person name="Jiao Y."/>
            <person name="Jia J."/>
        </authorList>
    </citation>
    <scope>NUCLEOTIDE SEQUENCE [LARGE SCALE GENOMIC DNA]</scope>
    <source>
        <strain evidence="2">cv. AL8/78</strain>
    </source>
</reference>
<reference evidence="1" key="4">
    <citation type="submission" date="2019-03" db="UniProtKB">
        <authorList>
            <consortium name="EnsemblPlants"/>
        </authorList>
    </citation>
    <scope>IDENTIFICATION</scope>
</reference>
<evidence type="ECO:0000313" key="2">
    <source>
        <dbReference type="Proteomes" id="UP000015105"/>
    </source>
</evidence>
<sequence>VEVFGCRRISDIETKPSLNSEMWERFKCTRDKEELTVAVSAVVDRKHANGGFRSCQFQFIDF</sequence>
<reference evidence="1" key="3">
    <citation type="journal article" date="2017" name="Nature">
        <title>Genome sequence of the progenitor of the wheat D genome Aegilops tauschii.</title>
        <authorList>
            <person name="Luo M.C."/>
            <person name="Gu Y.Q."/>
            <person name="Puiu D."/>
            <person name="Wang H."/>
            <person name="Twardziok S.O."/>
            <person name="Deal K.R."/>
            <person name="Huo N."/>
            <person name="Zhu T."/>
            <person name="Wang L."/>
            <person name="Wang Y."/>
            <person name="McGuire P.E."/>
            <person name="Liu S."/>
            <person name="Long H."/>
            <person name="Ramasamy R.K."/>
            <person name="Rodriguez J.C."/>
            <person name="Van S.L."/>
            <person name="Yuan L."/>
            <person name="Wang Z."/>
            <person name="Xia Z."/>
            <person name="Xiao L."/>
            <person name="Anderson O.D."/>
            <person name="Ouyang S."/>
            <person name="Liang Y."/>
            <person name="Zimin A.V."/>
            <person name="Pertea G."/>
            <person name="Qi P."/>
            <person name="Bennetzen J.L."/>
            <person name="Dai X."/>
            <person name="Dawson M.W."/>
            <person name="Muller H.G."/>
            <person name="Kugler K."/>
            <person name="Rivarola-Duarte L."/>
            <person name="Spannagl M."/>
            <person name="Mayer K.F.X."/>
            <person name="Lu F.H."/>
            <person name="Bevan M.W."/>
            <person name="Leroy P."/>
            <person name="Li P."/>
            <person name="You F.M."/>
            <person name="Sun Q."/>
            <person name="Liu Z."/>
            <person name="Lyons E."/>
            <person name="Wicker T."/>
            <person name="Salzberg S.L."/>
            <person name="Devos K.M."/>
            <person name="Dvorak J."/>
        </authorList>
    </citation>
    <scope>NUCLEOTIDE SEQUENCE [LARGE SCALE GENOMIC DNA]</scope>
    <source>
        <strain evidence="1">cv. AL8/78</strain>
    </source>
</reference>
<dbReference type="Gramene" id="AET6Gv20470600.30">
    <property type="protein sequence ID" value="AET6Gv20470600.30"/>
    <property type="gene ID" value="AET6Gv20470600"/>
</dbReference>
<protein>
    <submittedName>
        <fullName evidence="1">Uncharacterized protein</fullName>
    </submittedName>
</protein>